<keyword evidence="1" id="KW-0472">Membrane</keyword>
<dbReference type="OrthoDB" id="5243247at2759"/>
<feature type="domain" description="K+ potassium transporter C-terminal" evidence="2">
    <location>
        <begin position="119"/>
        <end position="212"/>
    </location>
</feature>
<proteinExistence type="predicted"/>
<evidence type="ECO:0000259" key="2">
    <source>
        <dbReference type="Pfam" id="PF22776"/>
    </source>
</evidence>
<dbReference type="InterPro" id="IPR053952">
    <property type="entry name" value="K_trans_C"/>
</dbReference>
<keyword evidence="1" id="KW-1133">Transmembrane helix</keyword>
<sequence length="224" mass="25165">MPGVILVTRKQRHKLGPCLWRMRYICYLFGTLVVTLVAILVWSLPLWVVFLPAEVFVLVDGLYLSSALNKVPDGRLSKENQWHTEADDCFKPYTLVMKNGESKLALTLRWGGGLLSSVSGFGIFFNKTGVLTPRVFTYFASKLGAFADVSVFFHLYPAETPSVSDEERYHISRSASIPGCYRLVVRHGFMDEVVSLDLGVLIYEQVRKFVVHQVAAKSVEAGLR</sequence>
<name>A0A9P9DSS7_9HYPO</name>
<accession>A0A9P9DSS7</accession>
<evidence type="ECO:0000313" key="3">
    <source>
        <dbReference type="EMBL" id="KAH7124613.1"/>
    </source>
</evidence>
<dbReference type="Proteomes" id="UP000738349">
    <property type="component" value="Unassembled WGS sequence"/>
</dbReference>
<organism evidence="3 4">
    <name type="scientific">Dactylonectria macrodidyma</name>
    <dbReference type="NCBI Taxonomy" id="307937"/>
    <lineage>
        <taxon>Eukaryota</taxon>
        <taxon>Fungi</taxon>
        <taxon>Dikarya</taxon>
        <taxon>Ascomycota</taxon>
        <taxon>Pezizomycotina</taxon>
        <taxon>Sordariomycetes</taxon>
        <taxon>Hypocreomycetidae</taxon>
        <taxon>Hypocreales</taxon>
        <taxon>Nectriaceae</taxon>
        <taxon>Dactylonectria</taxon>
    </lineage>
</organism>
<dbReference type="GO" id="GO:0016020">
    <property type="term" value="C:membrane"/>
    <property type="evidence" value="ECO:0007669"/>
    <property type="project" value="InterPro"/>
</dbReference>
<protein>
    <recommendedName>
        <fullName evidence="2">K+ potassium transporter C-terminal domain-containing protein</fullName>
    </recommendedName>
</protein>
<evidence type="ECO:0000256" key="1">
    <source>
        <dbReference type="SAM" id="Phobius"/>
    </source>
</evidence>
<dbReference type="EMBL" id="JAGMUV010000021">
    <property type="protein sequence ID" value="KAH7124613.1"/>
    <property type="molecule type" value="Genomic_DNA"/>
</dbReference>
<dbReference type="InterPro" id="IPR003855">
    <property type="entry name" value="K+_transporter"/>
</dbReference>
<dbReference type="AlphaFoldDB" id="A0A9P9DSS7"/>
<feature type="transmembrane region" description="Helical" evidence="1">
    <location>
        <begin position="48"/>
        <end position="68"/>
    </location>
</feature>
<keyword evidence="4" id="KW-1185">Reference proteome</keyword>
<dbReference type="PANTHER" id="PTHR30540:SF83">
    <property type="entry name" value="K+ POTASSIUM TRANSPORTER"/>
    <property type="match status" value="1"/>
</dbReference>
<feature type="transmembrane region" description="Helical" evidence="1">
    <location>
        <begin position="21"/>
        <end position="42"/>
    </location>
</feature>
<dbReference type="GO" id="GO:0015079">
    <property type="term" value="F:potassium ion transmembrane transporter activity"/>
    <property type="evidence" value="ECO:0007669"/>
    <property type="project" value="InterPro"/>
</dbReference>
<dbReference type="PANTHER" id="PTHR30540">
    <property type="entry name" value="OSMOTIC STRESS POTASSIUM TRANSPORTER"/>
    <property type="match status" value="1"/>
</dbReference>
<dbReference type="Pfam" id="PF22776">
    <property type="entry name" value="K_trans_C"/>
    <property type="match status" value="1"/>
</dbReference>
<gene>
    <name evidence="3" type="ORF">EDB81DRAFT_765415</name>
</gene>
<evidence type="ECO:0000313" key="4">
    <source>
        <dbReference type="Proteomes" id="UP000738349"/>
    </source>
</evidence>
<reference evidence="3" key="1">
    <citation type="journal article" date="2021" name="Nat. Commun.">
        <title>Genetic determinants of endophytism in the Arabidopsis root mycobiome.</title>
        <authorList>
            <person name="Mesny F."/>
            <person name="Miyauchi S."/>
            <person name="Thiergart T."/>
            <person name="Pickel B."/>
            <person name="Atanasova L."/>
            <person name="Karlsson M."/>
            <person name="Huettel B."/>
            <person name="Barry K.W."/>
            <person name="Haridas S."/>
            <person name="Chen C."/>
            <person name="Bauer D."/>
            <person name="Andreopoulos W."/>
            <person name="Pangilinan J."/>
            <person name="LaButti K."/>
            <person name="Riley R."/>
            <person name="Lipzen A."/>
            <person name="Clum A."/>
            <person name="Drula E."/>
            <person name="Henrissat B."/>
            <person name="Kohler A."/>
            <person name="Grigoriev I.V."/>
            <person name="Martin F.M."/>
            <person name="Hacquard S."/>
        </authorList>
    </citation>
    <scope>NUCLEOTIDE SEQUENCE</scope>
    <source>
        <strain evidence="3">MPI-CAGE-AT-0147</strain>
    </source>
</reference>
<comment type="caution">
    <text evidence="3">The sequence shown here is derived from an EMBL/GenBank/DDBJ whole genome shotgun (WGS) entry which is preliminary data.</text>
</comment>
<keyword evidence="1" id="KW-0812">Transmembrane</keyword>